<dbReference type="InterPro" id="IPR029058">
    <property type="entry name" value="AB_hydrolase_fold"/>
</dbReference>
<feature type="chain" id="PRO_5030972195" evidence="4">
    <location>
        <begin position="24"/>
        <end position="307"/>
    </location>
</feature>
<dbReference type="GO" id="GO:0016788">
    <property type="term" value="F:hydrolase activity, acting on ester bonds"/>
    <property type="evidence" value="ECO:0007669"/>
    <property type="project" value="TreeGrafter"/>
</dbReference>
<protein>
    <submittedName>
        <fullName evidence="5">Prolyl oligopeptidase family serine peptidase</fullName>
    </submittedName>
</protein>
<proteinExistence type="inferred from homology"/>
<dbReference type="Gene3D" id="3.40.50.1820">
    <property type="entry name" value="alpha/beta hydrolase"/>
    <property type="match status" value="1"/>
</dbReference>
<dbReference type="RefSeq" id="WP_152897566.1">
    <property type="nucleotide sequence ID" value="NZ_WHUV01000002.1"/>
</dbReference>
<evidence type="ECO:0000256" key="4">
    <source>
        <dbReference type="SAM" id="SignalP"/>
    </source>
</evidence>
<dbReference type="PANTHER" id="PTHR40841">
    <property type="entry name" value="SIDEROPHORE TRIACETYLFUSARININE C ESTERASE"/>
    <property type="match status" value="1"/>
</dbReference>
<dbReference type="PANTHER" id="PTHR40841:SF2">
    <property type="entry name" value="SIDEROPHORE-DEGRADING ESTERASE (EUROFUNG)"/>
    <property type="match status" value="1"/>
</dbReference>
<dbReference type="InterPro" id="IPR000801">
    <property type="entry name" value="Esterase-like"/>
</dbReference>
<reference evidence="5 6" key="1">
    <citation type="submission" date="2019-10" db="EMBL/GenBank/DDBJ databases">
        <title>Pseudomonas dajingensis sp. nov., isolated from the profound head ulcers of farmed Murray cod (Maccullochella peelii peelii).</title>
        <authorList>
            <person name="Liu Y."/>
        </authorList>
    </citation>
    <scope>NUCLEOTIDE SEQUENCE [LARGE SCALE GENOMIC DNA]</scope>
    <source>
        <strain evidence="5 6">MC042</strain>
    </source>
</reference>
<sequence length="307" mass="34017">MRTTTLRLALGWALAAASCLATAQPASEQRMDSSLLQRQDLPYRFSSLQLDSTDGQRHYQVWIGQPLKAAPEHGYPVLWMLDGNAAIGALDPQQLKQLDQGQAPLLVAVGYQTPLRIERTARTYDYTPRQPGREVQQDPLTGQPSGGGEAFLQLLRERLRPAVAARVPIDPAQQTLWGHSYGGLLVLQALFKQPREFRHYAAASPSLWWGDGLILDQARGLAEHMQGHRAQLLLMRGDAEPGDPRQAATSTPAPDADQRARQLRTQLAQVPGLALEYHSFEKLSHGQTLAASLHYVLERLYLSPDKD</sequence>
<dbReference type="PROSITE" id="PS51257">
    <property type="entry name" value="PROKAR_LIPOPROTEIN"/>
    <property type="match status" value="1"/>
</dbReference>
<dbReference type="SUPFAM" id="SSF53474">
    <property type="entry name" value="alpha/beta-Hydrolases"/>
    <property type="match status" value="1"/>
</dbReference>
<evidence type="ECO:0000256" key="2">
    <source>
        <dbReference type="ARBA" id="ARBA00022801"/>
    </source>
</evidence>
<feature type="region of interest" description="Disordered" evidence="3">
    <location>
        <begin position="128"/>
        <end position="147"/>
    </location>
</feature>
<name>A0A7X1U4C3_9PSED</name>
<dbReference type="Proteomes" id="UP000486534">
    <property type="component" value="Unassembled WGS sequence"/>
</dbReference>
<dbReference type="AlphaFoldDB" id="A0A7X1U4C3"/>
<comment type="similarity">
    <text evidence="1">Belongs to the esterase D family.</text>
</comment>
<dbReference type="EMBL" id="WHUV01000002">
    <property type="protein sequence ID" value="MQA53880.1"/>
    <property type="molecule type" value="Genomic_DNA"/>
</dbReference>
<evidence type="ECO:0000256" key="3">
    <source>
        <dbReference type="SAM" id="MobiDB-lite"/>
    </source>
</evidence>
<evidence type="ECO:0000256" key="1">
    <source>
        <dbReference type="ARBA" id="ARBA00005622"/>
    </source>
</evidence>
<evidence type="ECO:0000313" key="6">
    <source>
        <dbReference type="Proteomes" id="UP000486534"/>
    </source>
</evidence>
<feature type="region of interest" description="Disordered" evidence="3">
    <location>
        <begin position="238"/>
        <end position="261"/>
    </location>
</feature>
<dbReference type="Pfam" id="PF00756">
    <property type="entry name" value="Esterase"/>
    <property type="match status" value="1"/>
</dbReference>
<dbReference type="InterPro" id="IPR052558">
    <property type="entry name" value="Siderophore_Hydrolase_D"/>
</dbReference>
<feature type="signal peptide" evidence="4">
    <location>
        <begin position="1"/>
        <end position="23"/>
    </location>
</feature>
<gene>
    <name evidence="5" type="ORF">GDH07_11210</name>
</gene>
<organism evidence="5 6">
    <name type="scientific">Pseudomonas piscis</name>
    <dbReference type="NCBI Taxonomy" id="2614538"/>
    <lineage>
        <taxon>Bacteria</taxon>
        <taxon>Pseudomonadati</taxon>
        <taxon>Pseudomonadota</taxon>
        <taxon>Gammaproteobacteria</taxon>
        <taxon>Pseudomonadales</taxon>
        <taxon>Pseudomonadaceae</taxon>
        <taxon>Pseudomonas</taxon>
    </lineage>
</organism>
<accession>A0A7X1U4C3</accession>
<keyword evidence="4" id="KW-0732">Signal</keyword>
<keyword evidence="2" id="KW-0378">Hydrolase</keyword>
<comment type="caution">
    <text evidence="5">The sequence shown here is derived from an EMBL/GenBank/DDBJ whole genome shotgun (WGS) entry which is preliminary data.</text>
</comment>
<evidence type="ECO:0000313" key="5">
    <source>
        <dbReference type="EMBL" id="MQA53880.1"/>
    </source>
</evidence>